<dbReference type="PANTHER" id="PTHR40940">
    <property type="entry name" value="PROTEIN BATD-RELATED"/>
    <property type="match status" value="1"/>
</dbReference>
<organism evidence="3 4">
    <name type="scientific">Lysobacter spongiicola DSM 21749</name>
    <dbReference type="NCBI Taxonomy" id="1122188"/>
    <lineage>
        <taxon>Bacteria</taxon>
        <taxon>Pseudomonadati</taxon>
        <taxon>Pseudomonadota</taxon>
        <taxon>Gammaproteobacteria</taxon>
        <taxon>Lysobacterales</taxon>
        <taxon>Lysobacteraceae</taxon>
        <taxon>Novilysobacter</taxon>
    </lineage>
</organism>
<dbReference type="InterPro" id="IPR025738">
    <property type="entry name" value="BatD"/>
</dbReference>
<evidence type="ECO:0000256" key="2">
    <source>
        <dbReference type="SAM" id="SignalP"/>
    </source>
</evidence>
<dbReference type="RefSeq" id="WP_078758904.1">
    <property type="nucleotide sequence ID" value="NZ_FUXP01000010.1"/>
</dbReference>
<evidence type="ECO:0000256" key="1">
    <source>
        <dbReference type="SAM" id="MobiDB-lite"/>
    </source>
</evidence>
<accession>A0A1T4RQS7</accession>
<feature type="chain" id="PRO_5012843365" evidence="2">
    <location>
        <begin position="21"/>
        <end position="557"/>
    </location>
</feature>
<dbReference type="OrthoDB" id="5293418at2"/>
<evidence type="ECO:0000313" key="3">
    <source>
        <dbReference type="EMBL" id="SKA18176.1"/>
    </source>
</evidence>
<dbReference type="PANTHER" id="PTHR40940:SF1">
    <property type="entry name" value="PROTEIN BATD"/>
    <property type="match status" value="1"/>
</dbReference>
<dbReference type="AlphaFoldDB" id="A0A1T4RQS7"/>
<evidence type="ECO:0000313" key="4">
    <source>
        <dbReference type="Proteomes" id="UP000190061"/>
    </source>
</evidence>
<keyword evidence="2" id="KW-0732">Signal</keyword>
<gene>
    <name evidence="3" type="ORF">SAMN02745674_02313</name>
</gene>
<reference evidence="3 4" key="1">
    <citation type="submission" date="2017-02" db="EMBL/GenBank/DDBJ databases">
        <authorList>
            <person name="Peterson S.W."/>
        </authorList>
    </citation>
    <scope>NUCLEOTIDE SEQUENCE [LARGE SCALE GENOMIC DNA]</scope>
    <source>
        <strain evidence="3 4">DSM 21749</strain>
    </source>
</reference>
<protein>
    <submittedName>
        <fullName evidence="3">Oxygen tolerance</fullName>
    </submittedName>
</protein>
<feature type="signal peptide" evidence="2">
    <location>
        <begin position="1"/>
        <end position="20"/>
    </location>
</feature>
<dbReference type="STRING" id="1122188.SAMN02745674_02313"/>
<sequence length="557" mass="58711">MSRKSLQVVLLVLLSLWCIAAAAQPRAWLDRDRIAAGETVTLNILAEGGGAPDYAPLQADFELSGRTSRRQVEMNNGEVTIRTLHAVALRPRQDGVVTVPALQVGRERTQPLSLVVAPASANTPTRAGDDVFLESEADDSDPYVQQAVGWVVRLYSAVPLVSGSLDQPSPDGASLRQVGDDAQFARDIQGRRYTVIERRYQLIPESSGPLSIPGAKFQGRGAAGFFDDFLGRSGSLSAQAPARTLDVRPVPADAPQPWLPLHDLQLRYAATPGDLQAGSAATVTVELAADGASAAQLPELRLPPIDGVQVFAEPVQADERFVDGRPRVTLTRAFSLVPAGAGEVTLPGLEIEWWDVAAGAVRTARLPALDLAVGAGSGAATLPPLATPAPMPPVGATASGGTSIATDPGAGWLDWSNNRVWIIATVVFALLWLLTLAWAMHRPDPSPGLGKQDAAPETVAPADRGGLVRALDVGTLSDVAHALCAMARPPVANVDQLRDRLADRAQVEAVDAMERARWGDGDGVQARSLLRSAFANGPRWKAEPAPADAGPLPPLYP</sequence>
<keyword evidence="4" id="KW-1185">Reference proteome</keyword>
<dbReference type="Pfam" id="PF13584">
    <property type="entry name" value="BatD"/>
    <property type="match status" value="1"/>
</dbReference>
<dbReference type="Proteomes" id="UP000190061">
    <property type="component" value="Unassembled WGS sequence"/>
</dbReference>
<name>A0A1T4RQS7_9GAMM</name>
<dbReference type="EMBL" id="FUXP01000010">
    <property type="protein sequence ID" value="SKA18176.1"/>
    <property type="molecule type" value="Genomic_DNA"/>
</dbReference>
<feature type="region of interest" description="Disordered" evidence="1">
    <location>
        <begin position="537"/>
        <end position="557"/>
    </location>
</feature>
<proteinExistence type="predicted"/>